<proteinExistence type="predicted"/>
<reference evidence="2" key="2">
    <citation type="submission" date="2020-11" db="EMBL/GenBank/DDBJ databases">
        <authorList>
            <person name="McCartney M.A."/>
            <person name="Auch B."/>
            <person name="Kono T."/>
            <person name="Mallez S."/>
            <person name="Becker A."/>
            <person name="Gohl D.M."/>
            <person name="Silverstein K.A.T."/>
            <person name="Koren S."/>
            <person name="Bechman K.B."/>
            <person name="Herman A."/>
            <person name="Abrahante J.E."/>
            <person name="Garbe J."/>
        </authorList>
    </citation>
    <scope>NUCLEOTIDE SEQUENCE</scope>
    <source>
        <strain evidence="2">Duluth1</strain>
        <tissue evidence="2">Whole animal</tissue>
    </source>
</reference>
<feature type="compositionally biased region" description="Acidic residues" evidence="1">
    <location>
        <begin position="20"/>
        <end position="40"/>
    </location>
</feature>
<evidence type="ECO:0000256" key="1">
    <source>
        <dbReference type="SAM" id="MobiDB-lite"/>
    </source>
</evidence>
<comment type="caution">
    <text evidence="2">The sequence shown here is derived from an EMBL/GenBank/DDBJ whole genome shotgun (WGS) entry which is preliminary data.</text>
</comment>
<sequence>MMTDTIKRGAKIYENQSADVETEEKRDDDESVDQKEDENEKSDAHVDIGECENEDNERKGCSDCMWQQRRYRVCKCRGLR</sequence>
<dbReference type="Proteomes" id="UP000828390">
    <property type="component" value="Unassembled WGS sequence"/>
</dbReference>
<dbReference type="AlphaFoldDB" id="A0A9D4HP41"/>
<keyword evidence="3" id="KW-1185">Reference proteome</keyword>
<evidence type="ECO:0000313" key="2">
    <source>
        <dbReference type="EMBL" id="KAH3726354.1"/>
    </source>
</evidence>
<reference evidence="2" key="1">
    <citation type="journal article" date="2019" name="bioRxiv">
        <title>The Genome of the Zebra Mussel, Dreissena polymorpha: A Resource for Invasive Species Research.</title>
        <authorList>
            <person name="McCartney M.A."/>
            <person name="Auch B."/>
            <person name="Kono T."/>
            <person name="Mallez S."/>
            <person name="Zhang Y."/>
            <person name="Obille A."/>
            <person name="Becker A."/>
            <person name="Abrahante J.E."/>
            <person name="Garbe J."/>
            <person name="Badalamenti J.P."/>
            <person name="Herman A."/>
            <person name="Mangelson H."/>
            <person name="Liachko I."/>
            <person name="Sullivan S."/>
            <person name="Sone E.D."/>
            <person name="Koren S."/>
            <person name="Silverstein K.A.T."/>
            <person name="Beckman K.B."/>
            <person name="Gohl D.M."/>
        </authorList>
    </citation>
    <scope>NUCLEOTIDE SEQUENCE</scope>
    <source>
        <strain evidence="2">Duluth1</strain>
        <tissue evidence="2">Whole animal</tissue>
    </source>
</reference>
<feature type="region of interest" description="Disordered" evidence="1">
    <location>
        <begin position="1"/>
        <end position="46"/>
    </location>
</feature>
<gene>
    <name evidence="2" type="ORF">DPMN_052216</name>
</gene>
<evidence type="ECO:0000313" key="3">
    <source>
        <dbReference type="Proteomes" id="UP000828390"/>
    </source>
</evidence>
<accession>A0A9D4HP41</accession>
<protein>
    <submittedName>
        <fullName evidence="2">Uncharacterized protein</fullName>
    </submittedName>
</protein>
<organism evidence="2 3">
    <name type="scientific">Dreissena polymorpha</name>
    <name type="common">Zebra mussel</name>
    <name type="synonym">Mytilus polymorpha</name>
    <dbReference type="NCBI Taxonomy" id="45954"/>
    <lineage>
        <taxon>Eukaryota</taxon>
        <taxon>Metazoa</taxon>
        <taxon>Spiralia</taxon>
        <taxon>Lophotrochozoa</taxon>
        <taxon>Mollusca</taxon>
        <taxon>Bivalvia</taxon>
        <taxon>Autobranchia</taxon>
        <taxon>Heteroconchia</taxon>
        <taxon>Euheterodonta</taxon>
        <taxon>Imparidentia</taxon>
        <taxon>Neoheterodontei</taxon>
        <taxon>Myida</taxon>
        <taxon>Dreissenoidea</taxon>
        <taxon>Dreissenidae</taxon>
        <taxon>Dreissena</taxon>
    </lineage>
</organism>
<dbReference type="EMBL" id="JAIWYP010000012">
    <property type="protein sequence ID" value="KAH3726354.1"/>
    <property type="molecule type" value="Genomic_DNA"/>
</dbReference>
<name>A0A9D4HP41_DREPO</name>